<name>A0ABT0Q580_9RHOB</name>
<reference evidence="3" key="1">
    <citation type="submission" date="2022-05" db="EMBL/GenBank/DDBJ databases">
        <authorList>
            <person name="Park J.-S."/>
        </authorList>
    </citation>
    <scope>NUCLEOTIDE SEQUENCE</scope>
    <source>
        <strain evidence="3">2012CJ41-6</strain>
    </source>
</reference>
<dbReference type="PANTHER" id="PTHR36919">
    <property type="entry name" value="BLR1215 PROTEIN"/>
    <property type="match status" value="1"/>
</dbReference>
<sequence length="135" mass="14624">MLPVLRNALSASVFGVGIFFATVAFAGDPIIGTWKTEPDRKDLISHIQITACGDKFCGKILSAYDKSGKEVQTKNIGKRLFWDVASEGGGKYGGGEFWVPLVNVEAVPTMVLDGDQLKVKGCSHHVCGHQTWSRL</sequence>
<evidence type="ECO:0000256" key="1">
    <source>
        <dbReference type="SAM" id="SignalP"/>
    </source>
</evidence>
<feature type="domain" description="DUF2147" evidence="2">
    <location>
        <begin position="32"/>
        <end position="134"/>
    </location>
</feature>
<dbReference type="RefSeq" id="WP_249711411.1">
    <property type="nucleotide sequence ID" value="NZ_JAMFMB010000021.1"/>
</dbReference>
<feature type="signal peptide" evidence="1">
    <location>
        <begin position="1"/>
        <end position="26"/>
    </location>
</feature>
<dbReference type="Pfam" id="PF09917">
    <property type="entry name" value="DUF2147"/>
    <property type="match status" value="1"/>
</dbReference>
<dbReference type="PANTHER" id="PTHR36919:SF2">
    <property type="entry name" value="BLL6627 PROTEIN"/>
    <property type="match status" value="1"/>
</dbReference>
<accession>A0ABT0Q580</accession>
<dbReference type="EMBL" id="JAMFMB010000021">
    <property type="protein sequence ID" value="MCL6285023.1"/>
    <property type="molecule type" value="Genomic_DNA"/>
</dbReference>
<dbReference type="Gene3D" id="2.40.128.520">
    <property type="match status" value="1"/>
</dbReference>
<proteinExistence type="predicted"/>
<gene>
    <name evidence="3" type="ORF">M3P21_15940</name>
</gene>
<dbReference type="Proteomes" id="UP001203880">
    <property type="component" value="Unassembled WGS sequence"/>
</dbReference>
<dbReference type="InterPro" id="IPR019223">
    <property type="entry name" value="DUF2147"/>
</dbReference>
<evidence type="ECO:0000259" key="2">
    <source>
        <dbReference type="Pfam" id="PF09917"/>
    </source>
</evidence>
<evidence type="ECO:0000313" key="3">
    <source>
        <dbReference type="EMBL" id="MCL6285023.1"/>
    </source>
</evidence>
<keyword evidence="1" id="KW-0732">Signal</keyword>
<feature type="chain" id="PRO_5047529093" evidence="1">
    <location>
        <begin position="27"/>
        <end position="135"/>
    </location>
</feature>
<organism evidence="3 4">
    <name type="scientific">Ruegeria spongiae</name>
    <dbReference type="NCBI Taxonomy" id="2942209"/>
    <lineage>
        <taxon>Bacteria</taxon>
        <taxon>Pseudomonadati</taxon>
        <taxon>Pseudomonadota</taxon>
        <taxon>Alphaproteobacteria</taxon>
        <taxon>Rhodobacterales</taxon>
        <taxon>Roseobacteraceae</taxon>
        <taxon>Ruegeria</taxon>
    </lineage>
</organism>
<protein>
    <submittedName>
        <fullName evidence="3">DUF2147 domain-containing protein</fullName>
    </submittedName>
</protein>
<evidence type="ECO:0000313" key="4">
    <source>
        <dbReference type="Proteomes" id="UP001203880"/>
    </source>
</evidence>
<keyword evidence="4" id="KW-1185">Reference proteome</keyword>
<comment type="caution">
    <text evidence="3">The sequence shown here is derived from an EMBL/GenBank/DDBJ whole genome shotgun (WGS) entry which is preliminary data.</text>
</comment>